<evidence type="ECO:0000259" key="2">
    <source>
        <dbReference type="PROSITE" id="PS50151"/>
    </source>
</evidence>
<reference evidence="5" key="1">
    <citation type="submission" date="2016-10" db="EMBL/GenBank/DDBJ databases">
        <authorList>
            <person name="Varghese N."/>
            <person name="Submissions S."/>
        </authorList>
    </citation>
    <scope>NUCLEOTIDE SEQUENCE [LARGE SCALE GENOMIC DNA]</scope>
    <source>
        <strain evidence="5">DSM 17298</strain>
    </source>
</reference>
<gene>
    <name evidence="4" type="ORF">SAMN03080598_02774</name>
</gene>
<evidence type="ECO:0000313" key="4">
    <source>
        <dbReference type="EMBL" id="SEG17847.1"/>
    </source>
</evidence>
<dbReference type="STRING" id="1120964.GCA_001313265_05699"/>
<feature type="domain" description="BFN" evidence="3">
    <location>
        <begin position="1"/>
        <end position="111"/>
    </location>
</feature>
<feature type="domain" description="UVR" evidence="2">
    <location>
        <begin position="141"/>
        <end position="174"/>
    </location>
</feature>
<dbReference type="PROSITE" id="PS51658">
    <property type="entry name" value="BFN"/>
    <property type="match status" value="1"/>
</dbReference>
<proteinExistence type="predicted"/>
<accession>A0A1H5Y2D3</accession>
<dbReference type="InterPro" id="IPR036104">
    <property type="entry name" value="BFN_sf"/>
</dbReference>
<dbReference type="GO" id="GO:0004518">
    <property type="term" value="F:nuclease activity"/>
    <property type="evidence" value="ECO:0007669"/>
    <property type="project" value="InterPro"/>
</dbReference>
<sequence>MGEVDGSRRLPIVIGMFEAQAIAIEIEKIIPNRPMTHDLFRSFADSFKFEIDKIVISDMKEGVFYAKIHCKSGSTNVEIDSRPSDAIAIAVRFSSHILCAEKVMSEAAIEFTEEDKKLESRKETTPETQKVPSKKEGSLKDFSLDKLNQLLEKAITNEDYERAARIRDEINKRN</sequence>
<dbReference type="Gene3D" id="3.10.690.10">
    <property type="entry name" value="Bifunctional nuclease domain"/>
    <property type="match status" value="1"/>
</dbReference>
<dbReference type="SUPFAM" id="SSF103256">
    <property type="entry name" value="Hypothetical protein TM0160"/>
    <property type="match status" value="1"/>
</dbReference>
<feature type="compositionally biased region" description="Basic and acidic residues" evidence="1">
    <location>
        <begin position="114"/>
        <end position="125"/>
    </location>
</feature>
<dbReference type="EMBL" id="FNVR01000016">
    <property type="protein sequence ID" value="SEG17847.1"/>
    <property type="molecule type" value="Genomic_DNA"/>
</dbReference>
<evidence type="ECO:0000259" key="3">
    <source>
        <dbReference type="PROSITE" id="PS51658"/>
    </source>
</evidence>
<dbReference type="Pfam" id="PF02151">
    <property type="entry name" value="UVR"/>
    <property type="match status" value="1"/>
</dbReference>
<dbReference type="Pfam" id="PF02577">
    <property type="entry name" value="BFN_dom"/>
    <property type="match status" value="1"/>
</dbReference>
<dbReference type="InterPro" id="IPR001943">
    <property type="entry name" value="UVR_dom"/>
</dbReference>
<dbReference type="PANTHER" id="PTHR15160">
    <property type="entry name" value="VON HIPPEL-LINDAU PROTEIN"/>
    <property type="match status" value="1"/>
</dbReference>
<protein>
    <recommendedName>
        <fullName evidence="6">BFN domain-containing protein</fullName>
    </recommendedName>
</protein>
<dbReference type="PANTHER" id="PTHR15160:SF1">
    <property type="entry name" value="VON HIPPEL-LINDAU DISEASE TUMOR SUPPRESSOR"/>
    <property type="match status" value="1"/>
</dbReference>
<evidence type="ECO:0000256" key="1">
    <source>
        <dbReference type="SAM" id="MobiDB-lite"/>
    </source>
</evidence>
<dbReference type="Proteomes" id="UP000236736">
    <property type="component" value="Unassembled WGS sequence"/>
</dbReference>
<feature type="region of interest" description="Disordered" evidence="1">
    <location>
        <begin position="114"/>
        <end position="137"/>
    </location>
</feature>
<evidence type="ECO:0008006" key="6">
    <source>
        <dbReference type="Google" id="ProtNLM"/>
    </source>
</evidence>
<evidence type="ECO:0000313" key="5">
    <source>
        <dbReference type="Proteomes" id="UP000236736"/>
    </source>
</evidence>
<dbReference type="PROSITE" id="PS50151">
    <property type="entry name" value="UVR"/>
    <property type="match status" value="1"/>
</dbReference>
<name>A0A1H5Y2D3_9BACT</name>
<organism evidence="4 5">
    <name type="scientific">Algoriphagus boritolerans DSM 17298 = JCM 18970</name>
    <dbReference type="NCBI Taxonomy" id="1120964"/>
    <lineage>
        <taxon>Bacteria</taxon>
        <taxon>Pseudomonadati</taxon>
        <taxon>Bacteroidota</taxon>
        <taxon>Cytophagia</taxon>
        <taxon>Cytophagales</taxon>
        <taxon>Cyclobacteriaceae</taxon>
        <taxon>Algoriphagus</taxon>
    </lineage>
</organism>
<keyword evidence="5" id="KW-1185">Reference proteome</keyword>
<dbReference type="InterPro" id="IPR003729">
    <property type="entry name" value="Bi_nuclease_dom"/>
</dbReference>
<dbReference type="Gene3D" id="4.10.860.10">
    <property type="entry name" value="UVR domain"/>
    <property type="match status" value="1"/>
</dbReference>
<dbReference type="AlphaFoldDB" id="A0A1H5Y2D3"/>